<keyword evidence="2" id="KW-0472">Membrane</keyword>
<gene>
    <name evidence="3" type="ORF">KDY119_02422</name>
</gene>
<keyword evidence="4" id="KW-1185">Reference proteome</keyword>
<reference evidence="3 4" key="1">
    <citation type="submission" date="2019-10" db="EMBL/GenBank/DDBJ databases">
        <title>Genome sequence of Luteimicrobium xylanilyticum HY-24.</title>
        <authorList>
            <person name="Kim D.Y."/>
            <person name="Park H.-Y."/>
        </authorList>
    </citation>
    <scope>NUCLEOTIDE SEQUENCE [LARGE SCALE GENOMIC DNA]</scope>
    <source>
        <strain evidence="3 4">HY-24</strain>
    </source>
</reference>
<feature type="transmembrane region" description="Helical" evidence="2">
    <location>
        <begin position="31"/>
        <end position="59"/>
    </location>
</feature>
<accession>A0A5P9QBU6</accession>
<dbReference type="AlphaFoldDB" id="A0A5P9QBU6"/>
<dbReference type="Proteomes" id="UP000326702">
    <property type="component" value="Chromosome"/>
</dbReference>
<sequence length="93" mass="9390">MAATHLHPFHRSPARGGTGRSRRRGTGARDLLDGVVAAAMAVLALVALVLALVLVGSWVGRAVAGHGLTSVASSVVPSGVDRPVSYPHGMMGA</sequence>
<evidence type="ECO:0000313" key="4">
    <source>
        <dbReference type="Proteomes" id="UP000326702"/>
    </source>
</evidence>
<dbReference type="KEGG" id="lxl:KDY119_02422"/>
<organism evidence="3 4">
    <name type="scientific">Luteimicrobium xylanilyticum</name>
    <dbReference type="NCBI Taxonomy" id="1133546"/>
    <lineage>
        <taxon>Bacteria</taxon>
        <taxon>Bacillati</taxon>
        <taxon>Actinomycetota</taxon>
        <taxon>Actinomycetes</taxon>
        <taxon>Micrococcales</taxon>
        <taxon>Luteimicrobium</taxon>
    </lineage>
</organism>
<name>A0A5P9QBU6_9MICO</name>
<dbReference type="EMBL" id="CP045529">
    <property type="protein sequence ID" value="QFU98897.1"/>
    <property type="molecule type" value="Genomic_DNA"/>
</dbReference>
<evidence type="ECO:0000256" key="1">
    <source>
        <dbReference type="SAM" id="MobiDB-lite"/>
    </source>
</evidence>
<keyword evidence="2" id="KW-1133">Transmembrane helix</keyword>
<protein>
    <submittedName>
        <fullName evidence="3">Uncharacterized protein</fullName>
    </submittedName>
</protein>
<proteinExistence type="predicted"/>
<keyword evidence="2" id="KW-0812">Transmembrane</keyword>
<dbReference type="RefSeq" id="WP_036946364.1">
    <property type="nucleotide sequence ID" value="NZ_BAABIH010000031.1"/>
</dbReference>
<evidence type="ECO:0000313" key="3">
    <source>
        <dbReference type="EMBL" id="QFU98897.1"/>
    </source>
</evidence>
<feature type="region of interest" description="Disordered" evidence="1">
    <location>
        <begin position="1"/>
        <end position="26"/>
    </location>
</feature>
<evidence type="ECO:0000256" key="2">
    <source>
        <dbReference type="SAM" id="Phobius"/>
    </source>
</evidence>